<dbReference type="Proteomes" id="UP000184287">
    <property type="component" value="Unassembled WGS sequence"/>
</dbReference>
<dbReference type="AlphaFoldDB" id="A0A1M4YV97"/>
<keyword evidence="2" id="KW-1185">Reference proteome</keyword>
<dbReference type="EMBL" id="FQUQ01000002">
    <property type="protein sequence ID" value="SHF09487.1"/>
    <property type="molecule type" value="Genomic_DNA"/>
</dbReference>
<name>A0A1M4YV97_9SPHI</name>
<gene>
    <name evidence="1" type="ORF">SAMN04488522_10271</name>
</gene>
<dbReference type="OrthoDB" id="767554at2"/>
<evidence type="ECO:0000313" key="1">
    <source>
        <dbReference type="EMBL" id="SHF09487.1"/>
    </source>
</evidence>
<proteinExistence type="predicted"/>
<accession>A0A1M4YV97</accession>
<reference evidence="2" key="1">
    <citation type="submission" date="2016-11" db="EMBL/GenBank/DDBJ databases">
        <authorList>
            <person name="Varghese N."/>
            <person name="Submissions S."/>
        </authorList>
    </citation>
    <scope>NUCLEOTIDE SEQUENCE [LARGE SCALE GENOMIC DNA]</scope>
    <source>
        <strain evidence="2">DSM 16990</strain>
    </source>
</reference>
<dbReference type="RefSeq" id="WP_073229741.1">
    <property type="nucleotide sequence ID" value="NZ_FQUQ01000002.1"/>
</dbReference>
<sequence>MKKLDIKVLYEQPIEIRIEFPLSILYGYNGPSDLDITWDDHIMYLINEALDKAGAYRKHSTLEEYPVAGKNDEILSYQLTLIVQPPGLNLYGIVEDLTQEDFQKGLCIKLKSEYRGFEVIYADPFALI</sequence>
<protein>
    <submittedName>
        <fullName evidence="1">Uncharacterized protein</fullName>
    </submittedName>
</protein>
<evidence type="ECO:0000313" key="2">
    <source>
        <dbReference type="Proteomes" id="UP000184287"/>
    </source>
</evidence>
<dbReference type="STRING" id="288992.SAMN04488522_10271"/>
<organism evidence="1 2">
    <name type="scientific">Pedobacter caeni</name>
    <dbReference type="NCBI Taxonomy" id="288992"/>
    <lineage>
        <taxon>Bacteria</taxon>
        <taxon>Pseudomonadati</taxon>
        <taxon>Bacteroidota</taxon>
        <taxon>Sphingobacteriia</taxon>
        <taxon>Sphingobacteriales</taxon>
        <taxon>Sphingobacteriaceae</taxon>
        <taxon>Pedobacter</taxon>
    </lineage>
</organism>